<dbReference type="AlphaFoldDB" id="A0A1D8GE23"/>
<keyword evidence="1" id="KW-0812">Transmembrane</keyword>
<protein>
    <submittedName>
        <fullName evidence="2">Uncharacterized protein</fullName>
    </submittedName>
</protein>
<dbReference type="KEGG" id="gfe:Gferi_05975"/>
<keyword evidence="3" id="KW-1185">Reference proteome</keyword>
<dbReference type="RefSeq" id="WP_069974713.1">
    <property type="nucleotide sequence ID" value="NZ_CP017269.1"/>
</dbReference>
<keyword evidence="1" id="KW-0472">Membrane</keyword>
<evidence type="ECO:0000256" key="1">
    <source>
        <dbReference type="SAM" id="Phobius"/>
    </source>
</evidence>
<accession>A0A1D8GE23</accession>
<sequence>MKGNAFIKMAVISLVAILGLWVLQGVLFSPGVNVGYNIRGHMGGGYMYMGTGFAYGGTISYLLLLMVKVLFVVFTISLVAGIILWIKNNLFTREEIETIKGTFTGNKQIANIQDSVIQSHEVSVE</sequence>
<proteinExistence type="predicted"/>
<evidence type="ECO:0000313" key="3">
    <source>
        <dbReference type="Proteomes" id="UP000095743"/>
    </source>
</evidence>
<reference evidence="2 3" key="1">
    <citation type="submission" date="2016-09" db="EMBL/GenBank/DDBJ databases">
        <title>Genomic analysis reveals versatility of anaerobic energy metabolism of Geosporobacter ferrireducens IRF9 of phylum Firmicutes.</title>
        <authorList>
            <person name="Kim S.-J."/>
        </authorList>
    </citation>
    <scope>NUCLEOTIDE SEQUENCE [LARGE SCALE GENOMIC DNA]</scope>
    <source>
        <strain evidence="2 3">IRF9</strain>
    </source>
</reference>
<organism evidence="2 3">
    <name type="scientific">Geosporobacter ferrireducens</name>
    <dbReference type="NCBI Taxonomy" id="1424294"/>
    <lineage>
        <taxon>Bacteria</taxon>
        <taxon>Bacillati</taxon>
        <taxon>Bacillota</taxon>
        <taxon>Clostridia</taxon>
        <taxon>Peptostreptococcales</taxon>
        <taxon>Thermotaleaceae</taxon>
        <taxon>Geosporobacter</taxon>
    </lineage>
</organism>
<dbReference type="EMBL" id="CP017269">
    <property type="protein sequence ID" value="AOT69147.1"/>
    <property type="molecule type" value="Genomic_DNA"/>
</dbReference>
<dbReference type="Proteomes" id="UP000095743">
    <property type="component" value="Chromosome"/>
</dbReference>
<feature type="transmembrane region" description="Helical" evidence="1">
    <location>
        <begin position="52"/>
        <end position="85"/>
    </location>
</feature>
<keyword evidence="1" id="KW-1133">Transmembrane helix</keyword>
<name>A0A1D8GE23_9FIRM</name>
<evidence type="ECO:0000313" key="2">
    <source>
        <dbReference type="EMBL" id="AOT69147.1"/>
    </source>
</evidence>
<gene>
    <name evidence="2" type="ORF">Gferi_05975</name>
</gene>
<dbReference type="OrthoDB" id="96343at31979"/>